<dbReference type="GO" id="GO:0005886">
    <property type="term" value="C:plasma membrane"/>
    <property type="evidence" value="ECO:0007669"/>
    <property type="project" value="UniProtKB-SubCell"/>
</dbReference>
<keyword evidence="4 6" id="KW-1133">Transmembrane helix</keyword>
<keyword evidence="8" id="KW-1185">Reference proteome</keyword>
<dbReference type="RefSeq" id="WP_015868886.1">
    <property type="nucleotide sequence ID" value="NC_012785.1"/>
</dbReference>
<feature type="transmembrane region" description="Helical" evidence="6">
    <location>
        <begin position="104"/>
        <end position="122"/>
    </location>
</feature>
<evidence type="ECO:0000256" key="5">
    <source>
        <dbReference type="ARBA" id="ARBA00023136"/>
    </source>
</evidence>
<feature type="transmembrane region" description="Helical" evidence="6">
    <location>
        <begin position="71"/>
        <end position="92"/>
    </location>
</feature>
<evidence type="ECO:0000256" key="1">
    <source>
        <dbReference type="ARBA" id="ARBA00004651"/>
    </source>
</evidence>
<comment type="subcellular location">
    <subcellularLocation>
        <location evidence="1">Cell membrane</location>
        <topology evidence="1">Multi-pass membrane protein</topology>
    </subcellularLocation>
</comment>
<evidence type="ECO:0000313" key="7">
    <source>
        <dbReference type="EMBL" id="ACR80241.1"/>
    </source>
</evidence>
<evidence type="ECO:0000313" key="8">
    <source>
        <dbReference type="Proteomes" id="UP000002382"/>
    </source>
</evidence>
<sequence>MSWLEAIFAILINPLFYKLTLLSATPLIFASLGGVYSESTGVTNIALEGIMLMGAFTSITVTYVIQQAFGVTLPWIGVLAAAIVGLGFAWLHAWASIRWAANQIVSATALIIIAQGLTSFLMKPIFGHEGRTDPVAKISEFSIPFFKKGTFLGEIFGELSPFVYIALLSVFVSWFIMYRTPLGLRMRAVGENPEAADTLGINVYGIRYFGVLMSGLFASLGGAFLSIGDVGSFGENMVRGRGFIALAAMILGNWNPLGALGASLLFGAAEAMNLQLQSSSIVSVSATVKPLFNMIPFVVTLIVVGGFIGKTRPPAADGIPYEKGS</sequence>
<feature type="transmembrane region" description="Helical" evidence="6">
    <location>
        <begin position="290"/>
        <end position="308"/>
    </location>
</feature>
<feature type="transmembrane region" description="Helical" evidence="6">
    <location>
        <begin position="161"/>
        <end position="178"/>
    </location>
</feature>
<evidence type="ECO:0000256" key="6">
    <source>
        <dbReference type="SAM" id="Phobius"/>
    </source>
</evidence>
<dbReference type="GO" id="GO:0022857">
    <property type="term" value="F:transmembrane transporter activity"/>
    <property type="evidence" value="ECO:0007669"/>
    <property type="project" value="InterPro"/>
</dbReference>
<reference evidence="7 8" key="2">
    <citation type="journal article" date="2011" name="J. Bacteriol.">
        <title>Genome Sequence of Kosmotoga olearia Strain TBF 19.5.1, a Thermophilic Bacterium with a Wide Growth Temperature Range, Isolated from the Troll B Oil Platform in the North Sea.</title>
        <authorList>
            <person name="Swithers K.S."/>
            <person name="Dipippo J.L."/>
            <person name="Bruce D.C."/>
            <person name="Detter C."/>
            <person name="Tapia R."/>
            <person name="Han S."/>
            <person name="Goodwin L.A."/>
            <person name="Han J."/>
            <person name="Woyke T."/>
            <person name="Pitluck S."/>
            <person name="Pennacchio L."/>
            <person name="Nolan M."/>
            <person name="Mikhailova N."/>
            <person name="Land M.L."/>
            <person name="Nesbo C.L."/>
            <person name="Gogarten J.P."/>
            <person name="Noll K.M."/>
        </authorList>
    </citation>
    <scope>NUCLEOTIDE SEQUENCE [LARGE SCALE GENOMIC DNA]</scope>
    <source>
        <strain evidence="8">ATCC BAA-1733 / DSM 21960 / TBF 19.5.1</strain>
    </source>
</reference>
<dbReference type="PANTHER" id="PTHR43370">
    <property type="entry name" value="SUGAR ABC TRANSPORTER INTEGRAL MEMBRANE PROTEIN-RELATED"/>
    <property type="match status" value="1"/>
</dbReference>
<dbReference type="HOGENOM" id="CLU_040769_1_2_0"/>
<dbReference type="EMBL" id="CP001634">
    <property type="protein sequence ID" value="ACR80241.1"/>
    <property type="molecule type" value="Genomic_DNA"/>
</dbReference>
<evidence type="ECO:0000256" key="4">
    <source>
        <dbReference type="ARBA" id="ARBA00022989"/>
    </source>
</evidence>
<feature type="transmembrane region" description="Helical" evidence="6">
    <location>
        <begin position="6"/>
        <end position="33"/>
    </location>
</feature>
<dbReference type="InterPro" id="IPR001851">
    <property type="entry name" value="ABC_transp_permease"/>
</dbReference>
<name>C5CER1_KOSOT</name>
<dbReference type="AlphaFoldDB" id="C5CER1"/>
<dbReference type="PANTHER" id="PTHR43370:SF1">
    <property type="entry name" value="GUANOSINE ABC TRANSPORTER PERMEASE PROTEIN NUPQ"/>
    <property type="match status" value="1"/>
</dbReference>
<keyword evidence="3 6" id="KW-0812">Transmembrane</keyword>
<dbReference type="OrthoDB" id="9792579at2"/>
<proteinExistence type="predicted"/>
<feature type="transmembrane region" description="Helical" evidence="6">
    <location>
        <begin position="208"/>
        <end position="228"/>
    </location>
</feature>
<dbReference type="Proteomes" id="UP000002382">
    <property type="component" value="Chromosome"/>
</dbReference>
<dbReference type="STRING" id="521045.Kole_1551"/>
<accession>C5CER1</accession>
<feature type="transmembrane region" description="Helical" evidence="6">
    <location>
        <begin position="45"/>
        <end position="65"/>
    </location>
</feature>
<dbReference type="eggNOG" id="COG1079">
    <property type="taxonomic scope" value="Bacteria"/>
</dbReference>
<reference evidence="7 8" key="1">
    <citation type="submission" date="2009-06" db="EMBL/GenBank/DDBJ databases">
        <title>Complete sequence of Thermotogales bacterium TBF 19.5.1.</title>
        <authorList>
            <consortium name="US DOE Joint Genome Institute"/>
            <person name="Lucas S."/>
            <person name="Copeland A."/>
            <person name="Lapidus A."/>
            <person name="Glavina del Rio T."/>
            <person name="Tice H."/>
            <person name="Bruce D."/>
            <person name="Goodwin L."/>
            <person name="Pitluck S."/>
            <person name="Chertkov O."/>
            <person name="Brettin T."/>
            <person name="Detter J.C."/>
            <person name="Han C."/>
            <person name="Schmutz J."/>
            <person name="Larimer F."/>
            <person name="Land M."/>
            <person name="Hauser L."/>
            <person name="Kyrpides N."/>
            <person name="Ovchinnikova G."/>
            <person name="Noll K."/>
        </authorList>
    </citation>
    <scope>NUCLEOTIDE SEQUENCE [LARGE SCALE GENOMIC DNA]</scope>
    <source>
        <strain evidence="8">ATCC BAA-1733 / DSM 21960 / TBF 19.5.1</strain>
    </source>
</reference>
<evidence type="ECO:0000256" key="3">
    <source>
        <dbReference type="ARBA" id="ARBA00022692"/>
    </source>
</evidence>
<keyword evidence="5 6" id="KW-0472">Membrane</keyword>
<organism evidence="7 8">
    <name type="scientific">Kosmotoga olearia (strain ATCC BAA-1733 / DSM 21960 / TBF 19.5.1)</name>
    <dbReference type="NCBI Taxonomy" id="521045"/>
    <lineage>
        <taxon>Bacteria</taxon>
        <taxon>Thermotogati</taxon>
        <taxon>Thermotogota</taxon>
        <taxon>Thermotogae</taxon>
        <taxon>Kosmotogales</taxon>
        <taxon>Kosmotogaceae</taxon>
        <taxon>Kosmotoga</taxon>
    </lineage>
</organism>
<dbReference type="KEGG" id="kol:Kole_1551"/>
<dbReference type="Pfam" id="PF02653">
    <property type="entry name" value="BPD_transp_2"/>
    <property type="match status" value="1"/>
</dbReference>
<protein>
    <submittedName>
        <fullName evidence="7">Inner-membrane translocator</fullName>
    </submittedName>
</protein>
<keyword evidence="2" id="KW-1003">Cell membrane</keyword>
<evidence type="ECO:0000256" key="2">
    <source>
        <dbReference type="ARBA" id="ARBA00022475"/>
    </source>
</evidence>
<feature type="transmembrane region" description="Helical" evidence="6">
    <location>
        <begin position="243"/>
        <end position="269"/>
    </location>
</feature>
<dbReference type="CDD" id="cd06580">
    <property type="entry name" value="TM_PBP1_transp_TpRbsC_like"/>
    <property type="match status" value="1"/>
</dbReference>
<gene>
    <name evidence="7" type="ordered locus">Kole_1551</name>
</gene>